<dbReference type="RefSeq" id="WP_123236176.1">
    <property type="nucleotide sequence ID" value="NZ_RJVP01000001.1"/>
</dbReference>
<dbReference type="Pfam" id="PF01593">
    <property type="entry name" value="Amino_oxidase"/>
    <property type="match status" value="1"/>
</dbReference>
<dbReference type="AlphaFoldDB" id="A0A3N0V6E7"/>
<evidence type="ECO:0000313" key="2">
    <source>
        <dbReference type="EMBL" id="ROH88182.1"/>
    </source>
</evidence>
<comment type="caution">
    <text evidence="2">The sequence shown here is derived from an EMBL/GenBank/DDBJ whole genome shotgun (WGS) entry which is preliminary data.</text>
</comment>
<organism evidence="2 3">
    <name type="scientific">Pseudomethylobacillus aquaticus</name>
    <dbReference type="NCBI Taxonomy" id="2676064"/>
    <lineage>
        <taxon>Bacteria</taxon>
        <taxon>Pseudomonadati</taxon>
        <taxon>Pseudomonadota</taxon>
        <taxon>Betaproteobacteria</taxon>
        <taxon>Nitrosomonadales</taxon>
        <taxon>Methylophilaceae</taxon>
        <taxon>Pseudomethylobacillus</taxon>
    </lineage>
</organism>
<evidence type="ECO:0000313" key="3">
    <source>
        <dbReference type="Proteomes" id="UP000275137"/>
    </source>
</evidence>
<dbReference type="PANTHER" id="PTHR42923:SF47">
    <property type="entry name" value="BLR3003 PROTEIN"/>
    <property type="match status" value="1"/>
</dbReference>
<dbReference type="SUPFAM" id="SSF51905">
    <property type="entry name" value="FAD/NAD(P)-binding domain"/>
    <property type="match status" value="1"/>
</dbReference>
<evidence type="ECO:0000259" key="1">
    <source>
        <dbReference type="Pfam" id="PF01593"/>
    </source>
</evidence>
<keyword evidence="3" id="KW-1185">Reference proteome</keyword>
<dbReference type="EMBL" id="RJVP01000001">
    <property type="protein sequence ID" value="ROH88182.1"/>
    <property type="molecule type" value="Genomic_DNA"/>
</dbReference>
<proteinExistence type="predicted"/>
<dbReference type="GO" id="GO:0016491">
    <property type="term" value="F:oxidoreductase activity"/>
    <property type="evidence" value="ECO:0007669"/>
    <property type="project" value="InterPro"/>
</dbReference>
<reference evidence="2 3" key="1">
    <citation type="submission" date="2018-10" db="EMBL/GenBank/DDBJ databases">
        <authorList>
            <person name="Chen W.-M."/>
        </authorList>
    </citation>
    <scope>NUCLEOTIDE SEQUENCE [LARGE SCALE GENOMIC DNA]</scope>
    <source>
        <strain evidence="2 3">H-5</strain>
    </source>
</reference>
<dbReference type="Gene3D" id="3.50.50.60">
    <property type="entry name" value="FAD/NAD(P)-binding domain"/>
    <property type="match status" value="1"/>
</dbReference>
<dbReference type="PRINTS" id="PR00419">
    <property type="entry name" value="ADXRDTASE"/>
</dbReference>
<gene>
    <name evidence="2" type="ORF">ED236_01540</name>
</gene>
<dbReference type="PANTHER" id="PTHR42923">
    <property type="entry name" value="PROTOPORPHYRINOGEN OXIDASE"/>
    <property type="match status" value="1"/>
</dbReference>
<feature type="domain" description="Amine oxidase" evidence="1">
    <location>
        <begin position="16"/>
        <end position="430"/>
    </location>
</feature>
<dbReference type="InterPro" id="IPR002937">
    <property type="entry name" value="Amino_oxidase"/>
</dbReference>
<name>A0A3N0V6E7_9PROT</name>
<protein>
    <submittedName>
        <fullName evidence="2">FAD-dependent oxidoreductase</fullName>
    </submittedName>
</protein>
<sequence length="444" mass="48330">MSKHQDSIAIIGGGCAGLTAAYQLAQQGVPVTVYEAAAQLGGRARMVHWQGLALDNGQHILSGAYSHTLRLLAALNVDTDSALLRQPLQLSIADLSLRCPSWLPAPFNLLYGVLAARGLSWASRLAILRLMRHLQQQGFKLETDQPLLGWLQAQHQPAQLINKLWEPLCLAIMNTPISIASAQVFVHVLRDCFSTSPRASDLLLPRVDLTALLADPLAHAIEAAGGKVHRARKVLRLRRDHAGHYVIGTALGEQQHAQVIIAVAPFHVPELLAGLPALSAWSGLCAQFDYQPIYTVYLQYPESTVLAEPMQGLLDGDGQWVFDRGQLYGQAGLLAVVISASGPHQRRSQPDLALAVHQQLQELQPDLAEPLWSKVIAEKRATYSCVPGLQGPEPLPAQHGVFLAGDYCEPDYPATIEAAVRSGMRTAQQLMAQRVHRQHNGEPL</sequence>
<dbReference type="NCBIfam" id="TIGR03467">
    <property type="entry name" value="HpnE"/>
    <property type="match status" value="1"/>
</dbReference>
<dbReference type="InterPro" id="IPR036188">
    <property type="entry name" value="FAD/NAD-bd_sf"/>
</dbReference>
<dbReference type="InterPro" id="IPR017830">
    <property type="entry name" value="SQase_HpnE"/>
</dbReference>
<dbReference type="Proteomes" id="UP000275137">
    <property type="component" value="Unassembled WGS sequence"/>
</dbReference>
<accession>A0A3N0V6E7</accession>
<dbReference type="InterPro" id="IPR050464">
    <property type="entry name" value="Zeta_carotene_desat/Oxidored"/>
</dbReference>